<accession>A0A2X1BPP2</accession>
<reference evidence="1 2" key="1">
    <citation type="submission" date="2018-06" db="EMBL/GenBank/DDBJ databases">
        <authorList>
            <consortium name="Pathogen Informatics"/>
            <person name="Doyle S."/>
        </authorList>
    </citation>
    <scope>NUCLEOTIDE SEQUENCE [LARGE SCALE GENOMIC DNA]</scope>
    <source>
        <strain evidence="1 2">NCTC7582</strain>
    </source>
</reference>
<sequence length="152" mass="16989">MDKVACCENNHRFRLGNNEDGYNFCPECNQLIRVVPADVTKGEPFTLQHLSHAVIKKKKPKTSARNLSIEVSMDTDKMQLKLRAIAKHVGALADELDRIDNLEECPNCGDLMNTSKLFLENELKSINSECKCGYVLGCDFGNELPTKLEGSD</sequence>
<proteinExistence type="predicted"/>
<name>A0A2X1BPP2_9BACI</name>
<evidence type="ECO:0000313" key="2">
    <source>
        <dbReference type="Proteomes" id="UP000251431"/>
    </source>
</evidence>
<dbReference type="AlphaFoldDB" id="A0A2X1BPP2"/>
<organism evidence="1 2">
    <name type="scientific">Lysinibacillus capsici</name>
    <dbReference type="NCBI Taxonomy" id="2115968"/>
    <lineage>
        <taxon>Bacteria</taxon>
        <taxon>Bacillati</taxon>
        <taxon>Bacillota</taxon>
        <taxon>Bacilli</taxon>
        <taxon>Bacillales</taxon>
        <taxon>Bacillaceae</taxon>
        <taxon>Lysinibacillus</taxon>
    </lineage>
</organism>
<dbReference type="RefSeq" id="WP_112118124.1">
    <property type="nucleotide sequence ID" value="NZ_UAQE01000004.1"/>
</dbReference>
<evidence type="ECO:0000313" key="1">
    <source>
        <dbReference type="EMBL" id="SPU37905.1"/>
    </source>
</evidence>
<gene>
    <name evidence="1" type="ORF">NCTC7582_03849</name>
</gene>
<dbReference type="EMBL" id="UAQE01000004">
    <property type="protein sequence ID" value="SPU37905.1"/>
    <property type="molecule type" value="Genomic_DNA"/>
</dbReference>
<protein>
    <submittedName>
        <fullName evidence="1">Uncharacterized protein</fullName>
    </submittedName>
</protein>
<dbReference type="Proteomes" id="UP000251431">
    <property type="component" value="Unassembled WGS sequence"/>
</dbReference>